<feature type="transmembrane region" description="Helical" evidence="1">
    <location>
        <begin position="20"/>
        <end position="41"/>
    </location>
</feature>
<keyword evidence="1" id="KW-1133">Transmembrane helix</keyword>
<evidence type="ECO:0000313" key="4">
    <source>
        <dbReference type="Proteomes" id="UP001465755"/>
    </source>
</evidence>
<keyword evidence="1" id="KW-0812">Transmembrane</keyword>
<feature type="domain" description="Glycosyltransferase 61 catalytic" evidence="2">
    <location>
        <begin position="193"/>
        <end position="402"/>
    </location>
</feature>
<sequence>MQWRRTPRSRSRNASSSFNLLVTTTAGIFGFLLLIVLHSLLQPPDLVPFAKTTGSPLKAAFARPGGERQAQLDIIDCRRLRDAHMTPSSAPQVMCDASNLLIDPSKMTPARCPVHRPRYMCSQRTYNAYASGAFQVDCDWPQPQLDNYSRDHMRDIMASFTSLNPALDGQVHEVADNTLLVTRESQEHSNVFHMLTDLFNTYLALRMLAWLDPGQPPRRVLLLDNHPEGPLDGLWAGVAAGGGVPAMQAPWNATGVAGQPLLARASALPGPTRLRSAALVAPGYASLFFAHLYEPASCPHASELFAHFRRWVLRSLDLVPQAPVLRMAAVRVVYVSRQKSGKGRGKKVTRRVGNEAEIMAMLRQVPGTAPQLVDLAALSLLDQLSLLTTTDLLIAMHGAALAWTACSTGDGSPQMQTQVILAGHNLPLP</sequence>
<protein>
    <recommendedName>
        <fullName evidence="2">Glycosyltransferase 61 catalytic domain-containing protein</fullName>
    </recommendedName>
</protein>
<evidence type="ECO:0000256" key="1">
    <source>
        <dbReference type="SAM" id="Phobius"/>
    </source>
</evidence>
<keyword evidence="1" id="KW-0472">Membrane</keyword>
<dbReference type="Pfam" id="PF04577">
    <property type="entry name" value="Glyco_transf_61"/>
    <property type="match status" value="1"/>
</dbReference>
<dbReference type="AlphaFoldDB" id="A0AAW1PAZ3"/>
<name>A0AAW1PAZ3_9CHLO</name>
<gene>
    <name evidence="3" type="ORF">WJX73_005480</name>
</gene>
<evidence type="ECO:0000313" key="3">
    <source>
        <dbReference type="EMBL" id="KAK9806661.1"/>
    </source>
</evidence>
<evidence type="ECO:0000259" key="2">
    <source>
        <dbReference type="Pfam" id="PF04577"/>
    </source>
</evidence>
<dbReference type="InterPro" id="IPR049625">
    <property type="entry name" value="Glyco_transf_61_cat"/>
</dbReference>
<proteinExistence type="predicted"/>
<reference evidence="3 4" key="1">
    <citation type="journal article" date="2024" name="Nat. Commun.">
        <title>Phylogenomics reveals the evolutionary origins of lichenization in chlorophyte algae.</title>
        <authorList>
            <person name="Puginier C."/>
            <person name="Libourel C."/>
            <person name="Otte J."/>
            <person name="Skaloud P."/>
            <person name="Haon M."/>
            <person name="Grisel S."/>
            <person name="Petersen M."/>
            <person name="Berrin J.G."/>
            <person name="Delaux P.M."/>
            <person name="Dal Grande F."/>
            <person name="Keller J."/>
        </authorList>
    </citation>
    <scope>NUCLEOTIDE SEQUENCE [LARGE SCALE GENOMIC DNA]</scope>
    <source>
        <strain evidence="3 4">SAG 2036</strain>
    </source>
</reference>
<keyword evidence="4" id="KW-1185">Reference proteome</keyword>
<accession>A0AAW1PAZ3</accession>
<dbReference type="GO" id="GO:0016757">
    <property type="term" value="F:glycosyltransferase activity"/>
    <property type="evidence" value="ECO:0007669"/>
    <property type="project" value="InterPro"/>
</dbReference>
<dbReference type="Proteomes" id="UP001465755">
    <property type="component" value="Unassembled WGS sequence"/>
</dbReference>
<dbReference type="EMBL" id="JALJOQ010000035">
    <property type="protein sequence ID" value="KAK9806661.1"/>
    <property type="molecule type" value="Genomic_DNA"/>
</dbReference>
<organism evidence="3 4">
    <name type="scientific">Symbiochloris irregularis</name>
    <dbReference type="NCBI Taxonomy" id="706552"/>
    <lineage>
        <taxon>Eukaryota</taxon>
        <taxon>Viridiplantae</taxon>
        <taxon>Chlorophyta</taxon>
        <taxon>core chlorophytes</taxon>
        <taxon>Trebouxiophyceae</taxon>
        <taxon>Trebouxiales</taxon>
        <taxon>Trebouxiaceae</taxon>
        <taxon>Symbiochloris</taxon>
    </lineage>
</organism>
<comment type="caution">
    <text evidence="3">The sequence shown here is derived from an EMBL/GenBank/DDBJ whole genome shotgun (WGS) entry which is preliminary data.</text>
</comment>